<dbReference type="InterPro" id="IPR002539">
    <property type="entry name" value="MaoC-like_dom"/>
</dbReference>
<evidence type="ECO:0000313" key="4">
    <source>
        <dbReference type="EMBL" id="WGH92626.1"/>
    </source>
</evidence>
<protein>
    <submittedName>
        <fullName evidence="4">MaoC family dehydratase</fullName>
    </submittedName>
</protein>
<evidence type="ECO:0000256" key="1">
    <source>
        <dbReference type="ARBA" id="ARBA00005254"/>
    </source>
</evidence>
<dbReference type="Pfam" id="PF01575">
    <property type="entry name" value="MaoC_dehydratas"/>
    <property type="match status" value="1"/>
</dbReference>
<organism evidence="4 5">
    <name type="scientific">Auritidibacter ignavus</name>
    <dbReference type="NCBI Taxonomy" id="678932"/>
    <lineage>
        <taxon>Bacteria</taxon>
        <taxon>Bacillati</taxon>
        <taxon>Actinomycetota</taxon>
        <taxon>Actinomycetes</taxon>
        <taxon>Micrococcales</taxon>
        <taxon>Micrococcaceae</taxon>
        <taxon>Auritidibacter</taxon>
    </lineage>
</organism>
<dbReference type="InterPro" id="IPR029069">
    <property type="entry name" value="HotDog_dom_sf"/>
</dbReference>
<feature type="region of interest" description="Disordered" evidence="2">
    <location>
        <begin position="29"/>
        <end position="55"/>
    </location>
</feature>
<evidence type="ECO:0000256" key="2">
    <source>
        <dbReference type="SAM" id="MobiDB-lite"/>
    </source>
</evidence>
<reference evidence="4 5" key="1">
    <citation type="submission" date="2023-03" db="EMBL/GenBank/DDBJ databases">
        <title>Complete genome sequences of several Auritidibacter ignavus strains isolated from ear infections.</title>
        <authorList>
            <person name="Baehr T."/>
            <person name="Baumhoegger A.M."/>
        </authorList>
    </citation>
    <scope>NUCLEOTIDE SEQUENCE [LARGE SCALE GENOMIC DNA]</scope>
    <source>
        <strain evidence="4 5">BABAE-6</strain>
    </source>
</reference>
<name>A0AAJ6DC00_9MICC</name>
<dbReference type="Proteomes" id="UP001224674">
    <property type="component" value="Chromosome"/>
</dbReference>
<accession>A0AAJ6DC00</accession>
<keyword evidence="5" id="KW-1185">Reference proteome</keyword>
<dbReference type="Gene3D" id="3.10.129.10">
    <property type="entry name" value="Hotdog Thioesterase"/>
    <property type="match status" value="1"/>
</dbReference>
<dbReference type="CDD" id="cd03441">
    <property type="entry name" value="R_hydratase_like"/>
    <property type="match status" value="1"/>
</dbReference>
<evidence type="ECO:0000259" key="3">
    <source>
        <dbReference type="Pfam" id="PF01575"/>
    </source>
</evidence>
<dbReference type="EMBL" id="CP122566">
    <property type="protein sequence ID" value="WGH92626.1"/>
    <property type="molecule type" value="Genomic_DNA"/>
</dbReference>
<dbReference type="SUPFAM" id="SSF54637">
    <property type="entry name" value="Thioesterase/thiol ester dehydrase-isomerase"/>
    <property type="match status" value="1"/>
</dbReference>
<dbReference type="AlphaFoldDB" id="A0AAJ6DC00"/>
<evidence type="ECO:0000313" key="5">
    <source>
        <dbReference type="Proteomes" id="UP001224674"/>
    </source>
</evidence>
<dbReference type="RefSeq" id="WP_279674632.1">
    <property type="nucleotide sequence ID" value="NZ_CP122566.1"/>
</dbReference>
<sequence length="193" mass="22087">MKRNRDYWTADYEVQDDNGVLVRHRMTATVDRPKTPEEANVTRAPTPNRAEKRQNTDWSDANTWTTHAEHTIDMSMIVEYDRQYWLRRGHAHQNPPNAHTSREIARLAGLPDAVMHSSHYYTWLSNIALEVFGARWLSSGKIEARFAAPAFPGDTLRLQSNRDEQHSLKLRVVGPNDAVVAVGSCRLHETDSL</sequence>
<feature type="domain" description="MaoC-like" evidence="3">
    <location>
        <begin position="98"/>
        <end position="168"/>
    </location>
</feature>
<gene>
    <name evidence="4" type="ORF">QDX21_10010</name>
</gene>
<comment type="similarity">
    <text evidence="1">Belongs to the enoyl-CoA hydratase/isomerase family.</text>
</comment>
<proteinExistence type="inferred from homology"/>